<gene>
    <name evidence="8" type="ORF">BC936DRAFT_137646</name>
</gene>
<protein>
    <recommendedName>
        <fullName evidence="7">Zn(2)-C6 fungal-type domain-containing protein</fullName>
    </recommendedName>
</protein>
<comment type="caution">
    <text evidence="8">The sequence shown here is derived from an EMBL/GenBank/DDBJ whole genome shotgun (WGS) entry which is preliminary data.</text>
</comment>
<dbReference type="PROSITE" id="PS50048">
    <property type="entry name" value="ZN2_CY6_FUNGAL_2"/>
    <property type="match status" value="1"/>
</dbReference>
<keyword evidence="5" id="KW-0539">Nucleus</keyword>
<dbReference type="GO" id="GO:0008270">
    <property type="term" value="F:zinc ion binding"/>
    <property type="evidence" value="ECO:0007669"/>
    <property type="project" value="InterPro"/>
</dbReference>
<name>A0A433DJ98_9FUNG</name>
<dbReference type="InterPro" id="IPR051711">
    <property type="entry name" value="Stress_Response_Reg"/>
</dbReference>
<keyword evidence="3" id="KW-0238">DNA-binding</keyword>
<dbReference type="GO" id="GO:0000981">
    <property type="term" value="F:DNA-binding transcription factor activity, RNA polymerase II-specific"/>
    <property type="evidence" value="ECO:0007669"/>
    <property type="project" value="InterPro"/>
</dbReference>
<reference evidence="8 9" key="1">
    <citation type="journal article" date="2018" name="New Phytol.">
        <title>Phylogenomics of Endogonaceae and evolution of mycorrhizas within Mucoromycota.</title>
        <authorList>
            <person name="Chang Y."/>
            <person name="Desiro A."/>
            <person name="Na H."/>
            <person name="Sandor L."/>
            <person name="Lipzen A."/>
            <person name="Clum A."/>
            <person name="Barry K."/>
            <person name="Grigoriev I.V."/>
            <person name="Martin F.M."/>
            <person name="Stajich J.E."/>
            <person name="Smith M.E."/>
            <person name="Bonito G."/>
            <person name="Spatafora J.W."/>
        </authorList>
    </citation>
    <scope>NUCLEOTIDE SEQUENCE [LARGE SCALE GENOMIC DNA]</scope>
    <source>
        <strain evidence="8 9">GMNB39</strain>
    </source>
</reference>
<evidence type="ECO:0000313" key="9">
    <source>
        <dbReference type="Proteomes" id="UP000268093"/>
    </source>
</evidence>
<dbReference type="InterPro" id="IPR001138">
    <property type="entry name" value="Zn2Cys6_DnaBD"/>
</dbReference>
<feature type="region of interest" description="Disordered" evidence="6">
    <location>
        <begin position="249"/>
        <end position="287"/>
    </location>
</feature>
<dbReference type="Pfam" id="PF00172">
    <property type="entry name" value="Zn_clus"/>
    <property type="match status" value="1"/>
</dbReference>
<feature type="region of interest" description="Disordered" evidence="6">
    <location>
        <begin position="122"/>
        <end position="179"/>
    </location>
</feature>
<dbReference type="PANTHER" id="PTHR47540:SF2">
    <property type="entry name" value="ZN(II)2CYS6 TRANSCRIPTION FACTOR (EUROFUNG)"/>
    <property type="match status" value="1"/>
</dbReference>
<dbReference type="GO" id="GO:0045944">
    <property type="term" value="P:positive regulation of transcription by RNA polymerase II"/>
    <property type="evidence" value="ECO:0007669"/>
    <property type="project" value="TreeGrafter"/>
</dbReference>
<dbReference type="PROSITE" id="PS00463">
    <property type="entry name" value="ZN2_CY6_FUNGAL_1"/>
    <property type="match status" value="1"/>
</dbReference>
<evidence type="ECO:0000256" key="6">
    <source>
        <dbReference type="SAM" id="MobiDB-lite"/>
    </source>
</evidence>
<dbReference type="OrthoDB" id="3498215at2759"/>
<dbReference type="GO" id="GO:0005634">
    <property type="term" value="C:nucleus"/>
    <property type="evidence" value="ECO:0007669"/>
    <property type="project" value="UniProtKB-SubCell"/>
</dbReference>
<organism evidence="8 9">
    <name type="scientific">Jimgerdemannia flammicorona</name>
    <dbReference type="NCBI Taxonomy" id="994334"/>
    <lineage>
        <taxon>Eukaryota</taxon>
        <taxon>Fungi</taxon>
        <taxon>Fungi incertae sedis</taxon>
        <taxon>Mucoromycota</taxon>
        <taxon>Mucoromycotina</taxon>
        <taxon>Endogonomycetes</taxon>
        <taxon>Endogonales</taxon>
        <taxon>Endogonaceae</taxon>
        <taxon>Jimgerdemannia</taxon>
    </lineage>
</organism>
<comment type="subcellular location">
    <subcellularLocation>
        <location evidence="1">Nucleus</location>
    </subcellularLocation>
</comment>
<evidence type="ECO:0000256" key="4">
    <source>
        <dbReference type="ARBA" id="ARBA00023163"/>
    </source>
</evidence>
<dbReference type="Proteomes" id="UP000268093">
    <property type="component" value="Unassembled WGS sequence"/>
</dbReference>
<sequence length="350" mass="38678">MLPRFPIICSQTKRHILYSFPPNSRKLSLLPKLSLYYEDTLDYDYSRLRKNILRQKAAASTSRIIENMSPSRMSSTLSSGSPIDYEHKSSTLTMPASGRSPYLEFLNLDLCSDETGHALSADASTGGIGAPSQDTNLSFAPPETAGSHGDSLSSSIFSSQPAPKSPTNNPTGPASSRKRSLPEFNCRFENMLACEPNQEPVQKKPRACRAHKACDQCRQRKVKCVNFPNCDRCLKIGVKCTFNKNRQQSVKRGNEKANSPKTADSAAQHLHTSAKAGSATHSASSPVLRHEAGDDDAFYGEVKQRILEIERELSRIRNSTSGWYQCTCVRPIFFCQQKSSQCDELWVSGG</sequence>
<feature type="domain" description="Zn(2)-C6 fungal-type" evidence="7">
    <location>
        <begin position="213"/>
        <end position="242"/>
    </location>
</feature>
<proteinExistence type="predicted"/>
<feature type="compositionally biased region" description="Polar residues" evidence="6">
    <location>
        <begin position="249"/>
        <end position="262"/>
    </location>
</feature>
<feature type="compositionally biased region" description="Polar residues" evidence="6">
    <location>
        <begin position="150"/>
        <end position="174"/>
    </location>
</feature>
<accession>A0A433DJ98</accession>
<dbReference type="PANTHER" id="PTHR47540">
    <property type="entry name" value="THIAMINE REPRESSIBLE GENES REGULATORY PROTEIN THI5"/>
    <property type="match status" value="1"/>
</dbReference>
<evidence type="ECO:0000256" key="2">
    <source>
        <dbReference type="ARBA" id="ARBA00023015"/>
    </source>
</evidence>
<dbReference type="AlphaFoldDB" id="A0A433DJ98"/>
<dbReference type="InterPro" id="IPR036864">
    <property type="entry name" value="Zn2-C6_fun-type_DNA-bd_sf"/>
</dbReference>
<keyword evidence="9" id="KW-1185">Reference proteome</keyword>
<dbReference type="Gene3D" id="4.10.240.10">
    <property type="entry name" value="Zn(2)-C6 fungal-type DNA-binding domain"/>
    <property type="match status" value="1"/>
</dbReference>
<evidence type="ECO:0000313" key="8">
    <source>
        <dbReference type="EMBL" id="RUP50806.1"/>
    </source>
</evidence>
<evidence type="ECO:0000256" key="3">
    <source>
        <dbReference type="ARBA" id="ARBA00023125"/>
    </source>
</evidence>
<evidence type="ECO:0000256" key="1">
    <source>
        <dbReference type="ARBA" id="ARBA00004123"/>
    </source>
</evidence>
<dbReference type="GO" id="GO:0043565">
    <property type="term" value="F:sequence-specific DNA binding"/>
    <property type="evidence" value="ECO:0007669"/>
    <property type="project" value="TreeGrafter"/>
</dbReference>
<dbReference type="SUPFAM" id="SSF57701">
    <property type="entry name" value="Zn2/Cys6 DNA-binding domain"/>
    <property type="match status" value="1"/>
</dbReference>
<evidence type="ECO:0000259" key="7">
    <source>
        <dbReference type="PROSITE" id="PS50048"/>
    </source>
</evidence>
<keyword evidence="2" id="KW-0805">Transcription regulation</keyword>
<evidence type="ECO:0000256" key="5">
    <source>
        <dbReference type="ARBA" id="ARBA00023242"/>
    </source>
</evidence>
<keyword evidence="4" id="KW-0804">Transcription</keyword>
<dbReference type="EMBL" id="RBNI01001175">
    <property type="protein sequence ID" value="RUP50806.1"/>
    <property type="molecule type" value="Genomic_DNA"/>
</dbReference>
<dbReference type="SMART" id="SM00066">
    <property type="entry name" value="GAL4"/>
    <property type="match status" value="1"/>
</dbReference>
<dbReference type="CDD" id="cd00067">
    <property type="entry name" value="GAL4"/>
    <property type="match status" value="1"/>
</dbReference>